<accession>A0ABQ3AJ53</accession>
<sequence length="86" mass="9678">MFLCLWTDIAQSYGGPRPSHARDFAATLATIAPHVSREHPQHPWSSADSTVQSRYRAVVHLYAPKATPIPQCPLRSQRAMRDALPW</sequence>
<protein>
    <submittedName>
        <fullName evidence="1">Uncharacterized protein</fullName>
    </submittedName>
</protein>
<organism evidence="1 2">
    <name type="scientific">Streptomyces djakartensis</name>
    <dbReference type="NCBI Taxonomy" id="68193"/>
    <lineage>
        <taxon>Bacteria</taxon>
        <taxon>Bacillati</taxon>
        <taxon>Actinomycetota</taxon>
        <taxon>Actinomycetes</taxon>
        <taxon>Kitasatosporales</taxon>
        <taxon>Streptomycetaceae</taxon>
        <taxon>Streptomyces</taxon>
    </lineage>
</organism>
<comment type="caution">
    <text evidence="1">The sequence shown here is derived from an EMBL/GenBank/DDBJ whole genome shotgun (WGS) entry which is preliminary data.</text>
</comment>
<proteinExistence type="predicted"/>
<gene>
    <name evidence="1" type="ORF">GCM10010384_68000</name>
</gene>
<evidence type="ECO:0000313" key="2">
    <source>
        <dbReference type="Proteomes" id="UP000653308"/>
    </source>
</evidence>
<evidence type="ECO:0000313" key="1">
    <source>
        <dbReference type="EMBL" id="GGY52610.1"/>
    </source>
</evidence>
<dbReference type="Proteomes" id="UP000653308">
    <property type="component" value="Unassembled WGS sequence"/>
</dbReference>
<name>A0ABQ3AJ53_9ACTN</name>
<reference evidence="2" key="1">
    <citation type="journal article" date="2019" name="Int. J. Syst. Evol. Microbiol.">
        <title>The Global Catalogue of Microorganisms (GCM) 10K type strain sequencing project: providing services to taxonomists for standard genome sequencing and annotation.</title>
        <authorList>
            <consortium name="The Broad Institute Genomics Platform"/>
            <consortium name="The Broad Institute Genome Sequencing Center for Infectious Disease"/>
            <person name="Wu L."/>
            <person name="Ma J."/>
        </authorList>
    </citation>
    <scope>NUCLEOTIDE SEQUENCE [LARGE SCALE GENOMIC DNA]</scope>
    <source>
        <strain evidence="2">JCM 4957</strain>
    </source>
</reference>
<dbReference type="EMBL" id="BMWE01000039">
    <property type="protein sequence ID" value="GGY52610.1"/>
    <property type="molecule type" value="Genomic_DNA"/>
</dbReference>
<keyword evidence="2" id="KW-1185">Reference proteome</keyword>